<dbReference type="GO" id="GO:1904161">
    <property type="term" value="P:DNA synthesis involved in UV-damage excision repair"/>
    <property type="evidence" value="ECO:0007669"/>
    <property type="project" value="TreeGrafter"/>
</dbReference>
<comment type="caution">
    <text evidence="6">The sequence shown here is derived from an EMBL/GenBank/DDBJ whole genome shotgun (WGS) entry which is preliminary data.</text>
</comment>
<feature type="region of interest" description="Disordered" evidence="5">
    <location>
        <begin position="460"/>
        <end position="484"/>
    </location>
</feature>
<dbReference type="Pfam" id="PF09507">
    <property type="entry name" value="CDC27"/>
    <property type="match status" value="2"/>
</dbReference>
<sequence>MLMSIVFEFENTHGLRSSILTGHANERSSTFHSRQLRRLQHTLREGRAAGLTISKEQCKMGFLKRIFSLGGKKAKKQRPHIIHNVDARQRAIEEEEHEAAVGRLLRSSSTRYTIVSEVEYASLPPLPHPINNVVQTPAASTMSLASSTMSQRGTYNVTVHKRKQHTLTEVPSANRDDVTTPQRPLEPVQSIESSHLRELRSHPSVASLLDIYDEQGRIPAQAFSNSPPSPEKAERAQTRRNGSTLRQLLGEPPSLNSRNSNGAASTEGDISWAERFLGESDSVSSATSSVDLRTPRTPNAHFNNTSHYSDYPHDILVTDHDLSIITYEDPAISSMEVEFSIAESLPSVEGKSTDNNPYTNPDPTTPQRASQVFGFLTDRKQSRYVDDQERPLPEPPSAFSISSNEGSPSNSNEGRSHFSDDSFDVTSVLSARPAIPIPAFSHTFFDSQVDIELSQPDMTSVETSLDVSPSQATSHRTSEPTNTAETVWMAPNLRKAVNAPTRVIVTAPTPSGKHDTPSRIPRGPRAQSRRLSASTNKVRRATTLAERSSNSAVSHSIDTFTSVLPKHRSHRRNSSNGSSSTHSHNSHIIEIGLPTRLEKRGNSRRGSGSKSILNKENGAELTVNSKLPSTPLRSKSDSRALFRAAVTPSMFRAPVGMTPSPASSSDLSPVGKQMMIDVRQQRSKAREVERRKSGGSILGTSTRDTPALVTGRHVAIPFATQTAMSSQAAIDFLTKQIFIEKNIVTYRSLSRELRIHVNTAKNELAAYHENAPYHSQTSSATYLLCGKVMTPGDSDVDMDYNIGVDVGGDHEDDGDEVPQTKILLVNERDLEELVRTADRGEQAKEMVQLVGKIVGSNIQIIQPTTKGAKPIRQPVAGPSRQKATNDTTPNFKPKEKAGVVEPVKGQAKVTAAKPKEKPKATGKLNFAKAKFKETNQEDAVEPPKEKGKAEEKVFFTATSGAKGKRPKETLEPPKRGTKRKSTLDLSDSEDDTSSAAASKPPSKPPSESKEKVRVQKRTVLSDQEGDAPKPARKTRTSRSAKAVDSDTEDVQALMDIDDDQVDRVTRGASARIEDNDNDEEEEGEEKSSAVDEDVDMLDDPAPKPKPKKRREKKVIPVGRNGLKKKRVIKSRSAVDEKGYMALTNSNVVFEDYSEYESVDEEEEPEPAPTKGKANAKASAKAKREEEGVSPTPAAAKLKPSGKGTGQNASAKTTKADKSRAGAAKGAPKQKSLVNFFTSKPKN</sequence>
<feature type="compositionally biased region" description="Low complexity" evidence="5">
    <location>
        <begin position="574"/>
        <end position="583"/>
    </location>
</feature>
<evidence type="ECO:0000313" key="6">
    <source>
        <dbReference type="EMBL" id="KAF5383558.1"/>
    </source>
</evidence>
<feature type="compositionally biased region" description="Acidic residues" evidence="5">
    <location>
        <begin position="1075"/>
        <end position="1098"/>
    </location>
</feature>
<evidence type="ECO:0000256" key="1">
    <source>
        <dbReference type="ARBA" id="ARBA00004123"/>
    </source>
</evidence>
<dbReference type="InterPro" id="IPR041913">
    <property type="entry name" value="POLD3_sf"/>
</dbReference>
<feature type="region of interest" description="Disordered" evidence="5">
    <location>
        <begin position="506"/>
        <end position="617"/>
    </location>
</feature>
<dbReference type="InterPro" id="IPR019038">
    <property type="entry name" value="POLD3"/>
</dbReference>
<organism evidence="6 7">
    <name type="scientific">Tricholomella constricta</name>
    <dbReference type="NCBI Taxonomy" id="117010"/>
    <lineage>
        <taxon>Eukaryota</taxon>
        <taxon>Fungi</taxon>
        <taxon>Dikarya</taxon>
        <taxon>Basidiomycota</taxon>
        <taxon>Agaricomycotina</taxon>
        <taxon>Agaricomycetes</taxon>
        <taxon>Agaricomycetidae</taxon>
        <taxon>Agaricales</taxon>
        <taxon>Tricholomatineae</taxon>
        <taxon>Lyophyllaceae</taxon>
        <taxon>Tricholomella</taxon>
    </lineage>
</organism>
<dbReference type="Proteomes" id="UP000565441">
    <property type="component" value="Unassembled WGS sequence"/>
</dbReference>
<feature type="region of interest" description="Disordered" evidence="5">
    <location>
        <begin position="165"/>
        <end position="199"/>
    </location>
</feature>
<protein>
    <recommendedName>
        <fullName evidence="2">DNA polymerase delta subunit 3</fullName>
    </recommendedName>
</protein>
<comment type="subcellular location">
    <subcellularLocation>
        <location evidence="1">Nucleus</location>
    </subcellularLocation>
</comment>
<feature type="region of interest" description="Disordered" evidence="5">
    <location>
        <begin position="219"/>
        <end position="267"/>
    </location>
</feature>
<keyword evidence="3" id="KW-0235">DNA replication</keyword>
<evidence type="ECO:0000313" key="7">
    <source>
        <dbReference type="Proteomes" id="UP000565441"/>
    </source>
</evidence>
<keyword evidence="4" id="KW-0539">Nucleus</keyword>
<dbReference type="AlphaFoldDB" id="A0A8H5M7C2"/>
<proteinExistence type="predicted"/>
<evidence type="ECO:0000256" key="4">
    <source>
        <dbReference type="ARBA" id="ARBA00023242"/>
    </source>
</evidence>
<evidence type="ECO:0000256" key="5">
    <source>
        <dbReference type="SAM" id="MobiDB-lite"/>
    </source>
</evidence>
<dbReference type="GO" id="GO:0043625">
    <property type="term" value="C:delta DNA polymerase complex"/>
    <property type="evidence" value="ECO:0007669"/>
    <property type="project" value="InterPro"/>
</dbReference>
<evidence type="ECO:0000256" key="2">
    <source>
        <dbReference type="ARBA" id="ARBA00017589"/>
    </source>
</evidence>
<name>A0A8H5M7C2_9AGAR</name>
<feature type="region of interest" description="Disordered" evidence="5">
    <location>
        <begin position="865"/>
        <end position="1242"/>
    </location>
</feature>
<keyword evidence="7" id="KW-1185">Reference proteome</keyword>
<evidence type="ECO:0000256" key="3">
    <source>
        <dbReference type="ARBA" id="ARBA00022705"/>
    </source>
</evidence>
<reference evidence="6 7" key="1">
    <citation type="journal article" date="2020" name="ISME J.">
        <title>Uncovering the hidden diversity of litter-decomposition mechanisms in mushroom-forming fungi.</title>
        <authorList>
            <person name="Floudas D."/>
            <person name="Bentzer J."/>
            <person name="Ahren D."/>
            <person name="Johansson T."/>
            <person name="Persson P."/>
            <person name="Tunlid A."/>
        </authorList>
    </citation>
    <scope>NUCLEOTIDE SEQUENCE [LARGE SCALE GENOMIC DNA]</scope>
    <source>
        <strain evidence="6 7">CBS 661.87</strain>
    </source>
</reference>
<feature type="compositionally biased region" description="Polar residues" evidence="5">
    <location>
        <begin position="254"/>
        <end position="264"/>
    </location>
</feature>
<feature type="compositionally biased region" description="Polar residues" evidence="5">
    <location>
        <begin position="1231"/>
        <end position="1242"/>
    </location>
</feature>
<feature type="compositionally biased region" description="Basic and acidic residues" evidence="5">
    <location>
        <begin position="930"/>
        <end position="953"/>
    </location>
</feature>
<feature type="compositionally biased region" description="Polar residues" evidence="5">
    <location>
        <begin position="545"/>
        <end position="562"/>
    </location>
</feature>
<feature type="region of interest" description="Disordered" evidence="5">
    <location>
        <begin position="283"/>
        <end position="311"/>
    </location>
</feature>
<feature type="region of interest" description="Disordered" evidence="5">
    <location>
        <begin position="384"/>
        <end position="418"/>
    </location>
</feature>
<dbReference type="PANTHER" id="PTHR17598:SF13">
    <property type="entry name" value="DNA POLYMERASE DELTA SUBUNIT 3"/>
    <property type="match status" value="1"/>
</dbReference>
<dbReference type="GO" id="GO:0006271">
    <property type="term" value="P:DNA strand elongation involved in DNA replication"/>
    <property type="evidence" value="ECO:0007669"/>
    <property type="project" value="TreeGrafter"/>
</dbReference>
<feature type="compositionally biased region" description="Acidic residues" evidence="5">
    <location>
        <begin position="1151"/>
        <end position="1165"/>
    </location>
</feature>
<feature type="region of interest" description="Disordered" evidence="5">
    <location>
        <begin position="680"/>
        <end position="704"/>
    </location>
</feature>
<gene>
    <name evidence="6" type="ORF">D9615_003538</name>
</gene>
<feature type="compositionally biased region" description="Acidic residues" evidence="5">
    <location>
        <begin position="1045"/>
        <end position="1060"/>
    </location>
</feature>
<dbReference type="OrthoDB" id="3168838at2759"/>
<dbReference type="GO" id="GO:0006297">
    <property type="term" value="P:nucleotide-excision repair, DNA gap filling"/>
    <property type="evidence" value="ECO:0007669"/>
    <property type="project" value="TreeGrafter"/>
</dbReference>
<feature type="compositionally biased region" description="Low complexity" evidence="5">
    <location>
        <begin position="400"/>
        <end position="413"/>
    </location>
</feature>
<feature type="compositionally biased region" description="Low complexity" evidence="5">
    <location>
        <begin position="353"/>
        <end position="366"/>
    </location>
</feature>
<feature type="region of interest" description="Disordered" evidence="5">
    <location>
        <begin position="345"/>
        <end position="369"/>
    </location>
</feature>
<feature type="compositionally biased region" description="Polar residues" evidence="5">
    <location>
        <begin position="881"/>
        <end position="890"/>
    </location>
</feature>
<dbReference type="PANTHER" id="PTHR17598">
    <property type="entry name" value="DNA POLYMERASE DELTA SUBUNIT 3"/>
    <property type="match status" value="1"/>
</dbReference>
<accession>A0A8H5M7C2</accession>
<dbReference type="Gene3D" id="3.90.1030.20">
    <property type="entry name" value="DNA polymerase delta, p66 (Cdc27) subunit, wHTH domain"/>
    <property type="match status" value="1"/>
</dbReference>
<feature type="compositionally biased region" description="Polar residues" evidence="5">
    <location>
        <begin position="296"/>
        <end position="308"/>
    </location>
</feature>
<dbReference type="EMBL" id="JAACJP010000006">
    <property type="protein sequence ID" value="KAF5383558.1"/>
    <property type="molecule type" value="Genomic_DNA"/>
</dbReference>
<dbReference type="GO" id="GO:0003887">
    <property type="term" value="F:DNA-directed DNA polymerase activity"/>
    <property type="evidence" value="ECO:0007669"/>
    <property type="project" value="TreeGrafter"/>
</dbReference>